<dbReference type="EMBL" id="BGZK01000935">
    <property type="protein sequence ID" value="GBP65654.1"/>
    <property type="molecule type" value="Genomic_DNA"/>
</dbReference>
<dbReference type="AlphaFoldDB" id="A0A4C1XSZ3"/>
<organism evidence="1 2">
    <name type="scientific">Eumeta variegata</name>
    <name type="common">Bagworm moth</name>
    <name type="synonym">Eumeta japonica</name>
    <dbReference type="NCBI Taxonomy" id="151549"/>
    <lineage>
        <taxon>Eukaryota</taxon>
        <taxon>Metazoa</taxon>
        <taxon>Ecdysozoa</taxon>
        <taxon>Arthropoda</taxon>
        <taxon>Hexapoda</taxon>
        <taxon>Insecta</taxon>
        <taxon>Pterygota</taxon>
        <taxon>Neoptera</taxon>
        <taxon>Endopterygota</taxon>
        <taxon>Lepidoptera</taxon>
        <taxon>Glossata</taxon>
        <taxon>Ditrysia</taxon>
        <taxon>Tineoidea</taxon>
        <taxon>Psychidae</taxon>
        <taxon>Oiketicinae</taxon>
        <taxon>Eumeta</taxon>
    </lineage>
</organism>
<protein>
    <submittedName>
        <fullName evidence="1">Uncharacterized protein</fullName>
    </submittedName>
</protein>
<reference evidence="1 2" key="1">
    <citation type="journal article" date="2019" name="Commun. Biol.">
        <title>The bagworm genome reveals a unique fibroin gene that provides high tensile strength.</title>
        <authorList>
            <person name="Kono N."/>
            <person name="Nakamura H."/>
            <person name="Ohtoshi R."/>
            <person name="Tomita M."/>
            <person name="Numata K."/>
            <person name="Arakawa K."/>
        </authorList>
    </citation>
    <scope>NUCLEOTIDE SEQUENCE [LARGE SCALE GENOMIC DNA]</scope>
</reference>
<accession>A0A4C1XSZ3</accession>
<evidence type="ECO:0000313" key="1">
    <source>
        <dbReference type="EMBL" id="GBP65654.1"/>
    </source>
</evidence>
<sequence length="99" mass="11227">MRHYSPNALFQGDIRVCRVPINGRYNQTVQYNARNSAAVKLVTKASQWRIIGTRGRRRECRGALNRRIASLAGNSEWQSFVRCTVSDVCVLCLLMLNGL</sequence>
<name>A0A4C1XSZ3_EUMVA</name>
<dbReference type="Proteomes" id="UP000299102">
    <property type="component" value="Unassembled WGS sequence"/>
</dbReference>
<proteinExistence type="predicted"/>
<dbReference type="OrthoDB" id="10054259at2759"/>
<gene>
    <name evidence="1" type="ORF">EVAR_53464_1</name>
</gene>
<evidence type="ECO:0000313" key="2">
    <source>
        <dbReference type="Proteomes" id="UP000299102"/>
    </source>
</evidence>
<keyword evidence="2" id="KW-1185">Reference proteome</keyword>
<comment type="caution">
    <text evidence="1">The sequence shown here is derived from an EMBL/GenBank/DDBJ whole genome shotgun (WGS) entry which is preliminary data.</text>
</comment>